<dbReference type="AlphaFoldDB" id="A0A2N1PSK0"/>
<reference evidence="1 2" key="1">
    <citation type="journal article" date="2017" name="ISME J.">
        <title>Potential for microbial H2 and metal transformations associated with novel bacteria and archaea in deep terrestrial subsurface sediments.</title>
        <authorList>
            <person name="Hernsdorf A.W."/>
            <person name="Amano Y."/>
            <person name="Miyakawa K."/>
            <person name="Ise K."/>
            <person name="Suzuki Y."/>
            <person name="Anantharaman K."/>
            <person name="Probst A."/>
            <person name="Burstein D."/>
            <person name="Thomas B.C."/>
            <person name="Banfield J.F."/>
        </authorList>
    </citation>
    <scope>NUCLEOTIDE SEQUENCE [LARGE SCALE GENOMIC DNA]</scope>
    <source>
        <strain evidence="1">HGW-Wallbacteria-1</strain>
    </source>
</reference>
<accession>A0A2N1PSK0</accession>
<dbReference type="EMBL" id="PGXC01000003">
    <property type="protein sequence ID" value="PKK91252.1"/>
    <property type="molecule type" value="Genomic_DNA"/>
</dbReference>
<proteinExistence type="predicted"/>
<sequence>MHYEFRQLNFWGKFFFKRSFMRMVHEFRNNMLAGFCSLIVSFVFLVCLQFVQASPSVAPMRRIIFNDGKIVDAMIFKSDGDKVFLLEKTGTPGDSLTEVSIAGIKSIDGSVRTGEMVYRRELIPLNMRVVIEVDEDARVMAQGLVKGFNDGFETLDFFDFQIPMKLNSIQDEFGHPLNWRLEVVDKETEKYRIRLNRPVHPGEDFMLKIKWKISDARNIGSKTYSVKFVIPQNLPQITSLHFLLPMSVSGLWARPEPLLNGKSIHGKVLTYSGEILKPGRKITVTFRDGN</sequence>
<gene>
    <name evidence="1" type="ORF">CVV64_05640</name>
</gene>
<name>A0A2N1PSK0_9BACT</name>
<comment type="caution">
    <text evidence="1">The sequence shown here is derived from an EMBL/GenBank/DDBJ whole genome shotgun (WGS) entry which is preliminary data.</text>
</comment>
<evidence type="ECO:0000313" key="1">
    <source>
        <dbReference type="EMBL" id="PKK91252.1"/>
    </source>
</evidence>
<protein>
    <submittedName>
        <fullName evidence="1">Uncharacterized protein</fullName>
    </submittedName>
</protein>
<dbReference type="Proteomes" id="UP000233256">
    <property type="component" value="Unassembled WGS sequence"/>
</dbReference>
<organism evidence="1 2">
    <name type="scientific">Candidatus Wallbacteria bacterium HGW-Wallbacteria-1</name>
    <dbReference type="NCBI Taxonomy" id="2013854"/>
    <lineage>
        <taxon>Bacteria</taxon>
        <taxon>Candidatus Walliibacteriota</taxon>
    </lineage>
</organism>
<evidence type="ECO:0000313" key="2">
    <source>
        <dbReference type="Proteomes" id="UP000233256"/>
    </source>
</evidence>